<dbReference type="NCBIfam" id="TIGR02607">
    <property type="entry name" value="antidote_HigA"/>
    <property type="match status" value="1"/>
</dbReference>
<dbReference type="EMBL" id="LR796774">
    <property type="protein sequence ID" value="CAB4164921.1"/>
    <property type="molecule type" value="Genomic_DNA"/>
</dbReference>
<dbReference type="PANTHER" id="PTHR36924">
    <property type="entry name" value="ANTITOXIN HIGA-1"/>
    <property type="match status" value="1"/>
</dbReference>
<dbReference type="PROSITE" id="PS50943">
    <property type="entry name" value="HTH_CROC1"/>
    <property type="match status" value="1"/>
</dbReference>
<keyword evidence="1" id="KW-0238">DNA-binding</keyword>
<evidence type="ECO:0000313" key="4">
    <source>
        <dbReference type="EMBL" id="CAB4164921.1"/>
    </source>
</evidence>
<dbReference type="Gene3D" id="1.10.260.40">
    <property type="entry name" value="lambda repressor-like DNA-binding domains"/>
    <property type="match status" value="1"/>
</dbReference>
<dbReference type="PANTHER" id="PTHR36924:SF1">
    <property type="entry name" value="ANTITOXIN HIGA-1"/>
    <property type="match status" value="1"/>
</dbReference>
<reference evidence="4" key="1">
    <citation type="submission" date="2020-04" db="EMBL/GenBank/DDBJ databases">
        <authorList>
            <person name="Chiriac C."/>
            <person name="Salcher M."/>
            <person name="Ghai R."/>
            <person name="Kavagutti S V."/>
        </authorList>
    </citation>
    <scope>NUCLEOTIDE SEQUENCE</scope>
</reference>
<feature type="compositionally biased region" description="Polar residues" evidence="2">
    <location>
        <begin position="1"/>
        <end position="12"/>
    </location>
</feature>
<dbReference type="GO" id="GO:0003677">
    <property type="term" value="F:DNA binding"/>
    <property type="evidence" value="ECO:0007669"/>
    <property type="project" value="UniProtKB-KW"/>
</dbReference>
<dbReference type="Pfam" id="PF01381">
    <property type="entry name" value="HTH_3"/>
    <property type="match status" value="1"/>
</dbReference>
<proteinExistence type="predicted"/>
<dbReference type="InterPro" id="IPR010982">
    <property type="entry name" value="Lambda_DNA-bd_dom_sf"/>
</dbReference>
<feature type="region of interest" description="Disordered" evidence="2">
    <location>
        <begin position="1"/>
        <end position="20"/>
    </location>
</feature>
<evidence type="ECO:0000256" key="1">
    <source>
        <dbReference type="ARBA" id="ARBA00023125"/>
    </source>
</evidence>
<evidence type="ECO:0000259" key="3">
    <source>
        <dbReference type="PROSITE" id="PS50943"/>
    </source>
</evidence>
<dbReference type="SUPFAM" id="SSF47413">
    <property type="entry name" value="lambda repressor-like DNA-binding domains"/>
    <property type="match status" value="1"/>
</dbReference>
<dbReference type="CDD" id="cd00093">
    <property type="entry name" value="HTH_XRE"/>
    <property type="match status" value="1"/>
</dbReference>
<feature type="domain" description="HTH cro/C1-type" evidence="3">
    <location>
        <begin position="32"/>
        <end position="86"/>
    </location>
</feature>
<sequence length="107" mass="11754">MKTSKPKTNTPAGSGRLLPLVLPYATPPGDTLRETLKAKGITQKLLAETMGRPMKTISEIIHAKARITEHTALELEHALGIPANLWMALETNYRIALARGQNKELSR</sequence>
<dbReference type="InterPro" id="IPR013430">
    <property type="entry name" value="Toxin_antidote_HigA"/>
</dbReference>
<dbReference type="SMART" id="SM00530">
    <property type="entry name" value="HTH_XRE"/>
    <property type="match status" value="1"/>
</dbReference>
<name>A0A6J5P659_9CAUD</name>
<protein>
    <submittedName>
        <fullName evidence="4">VapI Plasmid maintenance system antidote protein</fullName>
    </submittedName>
</protein>
<evidence type="ECO:0000256" key="2">
    <source>
        <dbReference type="SAM" id="MobiDB-lite"/>
    </source>
</evidence>
<gene>
    <name evidence="4" type="ORF">UFOVP817_1</name>
</gene>
<organism evidence="4">
    <name type="scientific">uncultured Caudovirales phage</name>
    <dbReference type="NCBI Taxonomy" id="2100421"/>
    <lineage>
        <taxon>Viruses</taxon>
        <taxon>Duplodnaviria</taxon>
        <taxon>Heunggongvirae</taxon>
        <taxon>Uroviricota</taxon>
        <taxon>Caudoviricetes</taxon>
        <taxon>Peduoviridae</taxon>
        <taxon>Maltschvirus</taxon>
        <taxon>Maltschvirus maltsch</taxon>
    </lineage>
</organism>
<dbReference type="InterPro" id="IPR001387">
    <property type="entry name" value="Cro/C1-type_HTH"/>
</dbReference>
<accession>A0A6J5P659</accession>